<dbReference type="EMBL" id="QFVR01000003">
    <property type="protein sequence ID" value="PWI26470.1"/>
    <property type="molecule type" value="Genomic_DNA"/>
</dbReference>
<evidence type="ECO:0000259" key="3">
    <source>
        <dbReference type="Pfam" id="PF01370"/>
    </source>
</evidence>
<dbReference type="GO" id="GO:0016020">
    <property type="term" value="C:membrane"/>
    <property type="evidence" value="ECO:0007669"/>
    <property type="project" value="UniProtKB-SubCell"/>
</dbReference>
<dbReference type="InterPro" id="IPR001509">
    <property type="entry name" value="Epimerase_deHydtase"/>
</dbReference>
<accession>A0A2U3API9</accession>
<dbReference type="InterPro" id="IPR036291">
    <property type="entry name" value="NAD(P)-bd_dom_sf"/>
</dbReference>
<comment type="caution">
    <text evidence="4">The sequence shown here is derived from an EMBL/GenBank/DDBJ whole genome shotgun (WGS) entry which is preliminary data.</text>
</comment>
<dbReference type="RefSeq" id="WP_109305074.1">
    <property type="nucleotide sequence ID" value="NZ_BJUF01000003.1"/>
</dbReference>
<dbReference type="Gene3D" id="3.40.50.720">
    <property type="entry name" value="NAD(P)-binding Rossmann-like Domain"/>
    <property type="match status" value="1"/>
</dbReference>
<dbReference type="Proteomes" id="UP000245938">
    <property type="component" value="Unassembled WGS sequence"/>
</dbReference>
<dbReference type="AlphaFoldDB" id="A0A2U3API9"/>
<organism evidence="4 5">
    <name type="scientific">Kurthia sibirica</name>
    <dbReference type="NCBI Taxonomy" id="202750"/>
    <lineage>
        <taxon>Bacteria</taxon>
        <taxon>Bacillati</taxon>
        <taxon>Bacillota</taxon>
        <taxon>Bacilli</taxon>
        <taxon>Bacillales</taxon>
        <taxon>Caryophanaceae</taxon>
        <taxon>Kurthia</taxon>
    </lineage>
</organism>
<keyword evidence="2" id="KW-0472">Membrane</keyword>
<dbReference type="PANTHER" id="PTHR14097">
    <property type="entry name" value="OXIDOREDUCTASE HTATIP2"/>
    <property type="match status" value="1"/>
</dbReference>
<dbReference type="Pfam" id="PF01370">
    <property type="entry name" value="Epimerase"/>
    <property type="match status" value="1"/>
</dbReference>
<evidence type="ECO:0000313" key="5">
    <source>
        <dbReference type="Proteomes" id="UP000245938"/>
    </source>
</evidence>
<dbReference type="OrthoDB" id="9798632at2"/>
<gene>
    <name evidence="4" type="ORF">DEX24_03830</name>
</gene>
<evidence type="ECO:0000256" key="1">
    <source>
        <dbReference type="ARBA" id="ARBA00004370"/>
    </source>
</evidence>
<protein>
    <submittedName>
        <fullName evidence="4">Oxidoreductase</fullName>
    </submittedName>
</protein>
<feature type="domain" description="NAD-dependent epimerase/dehydratase" evidence="3">
    <location>
        <begin position="6"/>
        <end position="114"/>
    </location>
</feature>
<reference evidence="4 5" key="1">
    <citation type="submission" date="2018-05" db="EMBL/GenBank/DDBJ databases">
        <title>Kurthia sibirica genome sequence.</title>
        <authorList>
            <person name="Maclea K.S."/>
            <person name="Goen A.E."/>
        </authorList>
    </citation>
    <scope>NUCLEOTIDE SEQUENCE [LARGE SCALE GENOMIC DNA]</scope>
    <source>
        <strain evidence="4 5">ATCC 49154</strain>
    </source>
</reference>
<evidence type="ECO:0000256" key="2">
    <source>
        <dbReference type="ARBA" id="ARBA00023136"/>
    </source>
</evidence>
<proteinExistence type="predicted"/>
<sequence length="222" mass="24527">MPGKMALIAGSSGLVGNLLLHQLLQDDHYDQIMVLVRRSIAQRHPKLVEVVCDFNNLEEVSSYLKVDDVFCCLGTTIKKAKTRTAMNLVDRDYPIDLAKKTFEQGAQQFIIISAPNNGENSPFAYSKMKGQLEAGLRKIPFNSLAFIHPSLLMGDRLEFRFAESISTALLRGITKITRKPISAKLGIEAVDVATAMLKIAHNPQQGVTTYPAKKLQEIAATK</sequence>
<keyword evidence="5" id="KW-1185">Reference proteome</keyword>
<evidence type="ECO:0000313" key="4">
    <source>
        <dbReference type="EMBL" id="PWI26470.1"/>
    </source>
</evidence>
<dbReference type="SUPFAM" id="SSF51735">
    <property type="entry name" value="NAD(P)-binding Rossmann-fold domains"/>
    <property type="match status" value="1"/>
</dbReference>
<name>A0A2U3API9_9BACL</name>
<dbReference type="PANTHER" id="PTHR14097:SF7">
    <property type="entry name" value="OXIDOREDUCTASE HTATIP2"/>
    <property type="match status" value="1"/>
</dbReference>
<comment type="subcellular location">
    <subcellularLocation>
        <location evidence="1">Membrane</location>
    </subcellularLocation>
</comment>